<accession>A0A0A2F6H5</accession>
<reference evidence="2 3" key="1">
    <citation type="submission" date="2014-08" db="EMBL/GenBank/DDBJ databases">
        <title>Porphyromonas gulae strain:COT-052_OH3439 Genome sequencing.</title>
        <authorList>
            <person name="Wallis C."/>
            <person name="Deusch O."/>
            <person name="O'Flynn C."/>
            <person name="Davis I."/>
            <person name="Jospin G."/>
            <person name="Darling A.E."/>
            <person name="Coil D.A."/>
            <person name="Alexiev A."/>
            <person name="Horsfall A."/>
            <person name="Kirkwood N."/>
            <person name="Harris S."/>
            <person name="Eisen J.A."/>
        </authorList>
    </citation>
    <scope>NUCLEOTIDE SEQUENCE [LARGE SCALE GENOMIC DNA]</scope>
    <source>
        <strain evidence="3">COT-052 OH3439</strain>
    </source>
</reference>
<dbReference type="InterPro" id="IPR045235">
    <property type="entry name" value="PuuE_HpPgdA-like"/>
</dbReference>
<dbReference type="CDD" id="cd10941">
    <property type="entry name" value="CE4_PuuE_HpPgdA_like_2"/>
    <property type="match status" value="1"/>
</dbReference>
<dbReference type="Proteomes" id="UP000030146">
    <property type="component" value="Unassembled WGS sequence"/>
</dbReference>
<dbReference type="InterPro" id="IPR002509">
    <property type="entry name" value="NODB_dom"/>
</dbReference>
<dbReference type="GO" id="GO:0005975">
    <property type="term" value="P:carbohydrate metabolic process"/>
    <property type="evidence" value="ECO:0007669"/>
    <property type="project" value="InterPro"/>
</dbReference>
<evidence type="ECO:0000313" key="2">
    <source>
        <dbReference type="EMBL" id="KGN85655.1"/>
    </source>
</evidence>
<gene>
    <name evidence="2" type="ORF">HR15_09225</name>
</gene>
<dbReference type="InterPro" id="IPR011330">
    <property type="entry name" value="Glyco_hydro/deAcase_b/a-brl"/>
</dbReference>
<keyword evidence="3" id="KW-1185">Reference proteome</keyword>
<protein>
    <recommendedName>
        <fullName evidence="1">NodB homology domain-containing protein</fullName>
    </recommendedName>
</protein>
<dbReference type="EMBL" id="JRAK01000123">
    <property type="protein sequence ID" value="KGN85655.1"/>
    <property type="molecule type" value="Genomic_DNA"/>
</dbReference>
<dbReference type="RefSeq" id="WP_018965857.1">
    <property type="nucleotide sequence ID" value="NZ_JQJE01000018.1"/>
</dbReference>
<dbReference type="Gene3D" id="3.20.20.370">
    <property type="entry name" value="Glycoside hydrolase/deacetylase"/>
    <property type="match status" value="1"/>
</dbReference>
<dbReference type="Pfam" id="PF01522">
    <property type="entry name" value="Polysacc_deac_1"/>
    <property type="match status" value="1"/>
</dbReference>
<organism evidence="2 3">
    <name type="scientific">Porphyromonas gulae</name>
    <dbReference type="NCBI Taxonomy" id="111105"/>
    <lineage>
        <taxon>Bacteria</taxon>
        <taxon>Pseudomonadati</taxon>
        <taxon>Bacteroidota</taxon>
        <taxon>Bacteroidia</taxon>
        <taxon>Bacteroidales</taxon>
        <taxon>Porphyromonadaceae</taxon>
        <taxon>Porphyromonas</taxon>
    </lineage>
</organism>
<comment type="caution">
    <text evidence="2">The sequence shown here is derived from an EMBL/GenBank/DDBJ whole genome shotgun (WGS) entry which is preliminary data.</text>
</comment>
<feature type="domain" description="NodB homology" evidence="1">
    <location>
        <begin position="32"/>
        <end position="97"/>
    </location>
</feature>
<sequence>MVLLSFDIEEFDVPIEQGYKDFPLEEQLRISRQGTETILHILKKKGVRATFFSTVTFWESLPEDLRKRIYSDGHELASHGVFHSSFTQEHLAESRQKLASLWGGTDVCGFRMPRMMPVGDAEIAQAGYLYNSSLNPTCIPGRYNHLSAPRLPYFDKYGVLQMPSSVTPLLRFPLFWLSLHHLPLSLYIRMIRHTVRRDNYLNLYFHPWEFAEIGCLPGCKLSYTVTHNSGEKMCHRLEAVIDTLLADGCSFGTFSDYYRPQKQG</sequence>
<evidence type="ECO:0000313" key="3">
    <source>
        <dbReference type="Proteomes" id="UP000030146"/>
    </source>
</evidence>
<dbReference type="SUPFAM" id="SSF88713">
    <property type="entry name" value="Glycoside hydrolase/deacetylase"/>
    <property type="match status" value="1"/>
</dbReference>
<dbReference type="GO" id="GO:0016810">
    <property type="term" value="F:hydrolase activity, acting on carbon-nitrogen (but not peptide) bonds"/>
    <property type="evidence" value="ECO:0007669"/>
    <property type="project" value="InterPro"/>
</dbReference>
<proteinExistence type="predicted"/>
<dbReference type="AlphaFoldDB" id="A0A0A2F6H5"/>
<evidence type="ECO:0000259" key="1">
    <source>
        <dbReference type="Pfam" id="PF01522"/>
    </source>
</evidence>
<name>A0A0A2F6H5_9PORP</name>